<protein>
    <submittedName>
        <fullName evidence="1">Uncharacterized protein</fullName>
    </submittedName>
</protein>
<reference evidence="1" key="1">
    <citation type="submission" date="2018-10" db="EMBL/GenBank/DDBJ databases">
        <title>Hidden diversity of soil giant viruses.</title>
        <authorList>
            <person name="Schulz F."/>
            <person name="Alteio L."/>
            <person name="Goudeau D."/>
            <person name="Ryan E.M."/>
            <person name="Malmstrom R.R."/>
            <person name="Blanchard J."/>
            <person name="Woyke T."/>
        </authorList>
    </citation>
    <scope>NUCLEOTIDE SEQUENCE</scope>
    <source>
        <strain evidence="1">HYV1</strain>
    </source>
</reference>
<evidence type="ECO:0000313" key="1">
    <source>
        <dbReference type="EMBL" id="AYV83345.1"/>
    </source>
</evidence>
<gene>
    <name evidence="1" type="ORF">Hyperionvirus6_26</name>
</gene>
<organism evidence="1">
    <name type="scientific">Hyperionvirus sp</name>
    <dbReference type="NCBI Taxonomy" id="2487770"/>
    <lineage>
        <taxon>Viruses</taxon>
        <taxon>Varidnaviria</taxon>
        <taxon>Bamfordvirae</taxon>
        <taxon>Nucleocytoviricota</taxon>
        <taxon>Megaviricetes</taxon>
        <taxon>Imitervirales</taxon>
        <taxon>Mimiviridae</taxon>
        <taxon>Klosneuvirinae</taxon>
    </lineage>
</organism>
<dbReference type="EMBL" id="MK072388">
    <property type="protein sequence ID" value="AYV83345.1"/>
    <property type="molecule type" value="Genomic_DNA"/>
</dbReference>
<name>A0A3G5A7Y6_9VIRU</name>
<sequence>MAASESLDGTPLTYTVKWNARGRIIDVVRGSALRCDSYRAYEEGPFEKKEPFFVDWEEKDVHEVLNLIRDTQGLIRVDLSKQPATLAAHLMIDVARYERFEAQDEMPYLPILRKVSTEIMLNPEKYSYHTIIPDCPVLHSCESLIPSTVSRAKLWEYSSFVDLTIFGWQWIYLKNSQKLCMRTLPTKK</sequence>
<proteinExistence type="predicted"/>
<accession>A0A3G5A7Y6</accession>